<dbReference type="InterPro" id="IPR004254">
    <property type="entry name" value="AdipoR/HlyIII-related"/>
</dbReference>
<feature type="binding site" evidence="7">
    <location>
        <position position="196"/>
    </location>
    <ligand>
        <name>Zn(2+)</name>
        <dbReference type="ChEBI" id="CHEBI:29105"/>
    </ligand>
</feature>
<dbReference type="Pfam" id="PF03006">
    <property type="entry name" value="HlyIII"/>
    <property type="match status" value="1"/>
</dbReference>
<name>A0A2A4WZ25_9GAMM</name>
<feature type="transmembrane region" description="Helical" evidence="8">
    <location>
        <begin position="192"/>
        <end position="214"/>
    </location>
</feature>
<gene>
    <name evidence="9" type="ORF">COB20_12275</name>
</gene>
<evidence type="ECO:0000256" key="7">
    <source>
        <dbReference type="PIRSR" id="PIRSR604254-1"/>
    </source>
</evidence>
<dbReference type="InterPro" id="IPR005744">
    <property type="entry name" value="Hy-lIII"/>
</dbReference>
<keyword evidence="5 8" id="KW-1133">Transmembrane helix</keyword>
<feature type="transmembrane region" description="Helical" evidence="8">
    <location>
        <begin position="87"/>
        <end position="105"/>
    </location>
</feature>
<dbReference type="AlphaFoldDB" id="A0A2A4WZ25"/>
<dbReference type="NCBIfam" id="TIGR01065">
    <property type="entry name" value="hlyIII"/>
    <property type="match status" value="1"/>
</dbReference>
<protein>
    <submittedName>
        <fullName evidence="9">Hemolysin D</fullName>
    </submittedName>
</protein>
<feature type="transmembrane region" description="Helical" evidence="8">
    <location>
        <begin position="21"/>
        <end position="40"/>
    </location>
</feature>
<feature type="binding site" evidence="7">
    <location>
        <position position="192"/>
    </location>
    <ligand>
        <name>Zn(2+)</name>
        <dbReference type="ChEBI" id="CHEBI:29105"/>
    </ligand>
</feature>
<evidence type="ECO:0000256" key="5">
    <source>
        <dbReference type="ARBA" id="ARBA00022989"/>
    </source>
</evidence>
<evidence type="ECO:0000313" key="10">
    <source>
        <dbReference type="Proteomes" id="UP000218767"/>
    </source>
</evidence>
<comment type="caution">
    <text evidence="9">The sequence shown here is derived from an EMBL/GenBank/DDBJ whole genome shotgun (WGS) entry which is preliminary data.</text>
</comment>
<feature type="transmembrane region" description="Helical" evidence="8">
    <location>
        <begin position="164"/>
        <end position="185"/>
    </location>
</feature>
<keyword evidence="6 8" id="KW-0472">Membrane</keyword>
<dbReference type="Proteomes" id="UP000218767">
    <property type="component" value="Unassembled WGS sequence"/>
</dbReference>
<keyword evidence="4 8" id="KW-0812">Transmembrane</keyword>
<evidence type="ECO:0000256" key="8">
    <source>
        <dbReference type="SAM" id="Phobius"/>
    </source>
</evidence>
<keyword evidence="7" id="KW-0479">Metal-binding</keyword>
<dbReference type="GO" id="GO:0140911">
    <property type="term" value="F:pore-forming activity"/>
    <property type="evidence" value="ECO:0007669"/>
    <property type="project" value="InterPro"/>
</dbReference>
<feature type="transmembrane region" description="Helical" evidence="8">
    <location>
        <begin position="138"/>
        <end position="158"/>
    </location>
</feature>
<sequence length="215" mass="23596">MVSDTSTSQYSNLEEAINVSSHALGFVLSVIALGALLLHSVPGGDILKIVSVTIFGCSLIIAYGTSTSYHSSRSPLQRSRLRVMDHASIYLLIAGTYTPFALIVLQGSIGWIIFGISWGMAIVGITLKLFFTGRYRLLSTLMYLFMGWLIVFAIVPLIEKMPVVGMRWLVAGGLAYTLGAILYAIRKIPLNHAIFHVFTMVGSICHFVAVYRYVI</sequence>
<feature type="binding site" evidence="7">
    <location>
        <position position="70"/>
    </location>
    <ligand>
        <name>Zn(2+)</name>
        <dbReference type="ChEBI" id="CHEBI:29105"/>
    </ligand>
</feature>
<evidence type="ECO:0000256" key="6">
    <source>
        <dbReference type="ARBA" id="ARBA00023136"/>
    </source>
</evidence>
<dbReference type="PANTHER" id="PTHR20855">
    <property type="entry name" value="ADIPOR/PROGESTIN RECEPTOR-RELATED"/>
    <property type="match status" value="1"/>
</dbReference>
<reference evidence="10" key="1">
    <citation type="submission" date="2017-08" db="EMBL/GenBank/DDBJ databases">
        <title>A dynamic microbial community with high functional redundancy inhabits the cold, oxic subseafloor aquifer.</title>
        <authorList>
            <person name="Tully B.J."/>
            <person name="Wheat C.G."/>
            <person name="Glazer B.T."/>
            <person name="Huber J.A."/>
        </authorList>
    </citation>
    <scope>NUCLEOTIDE SEQUENCE [LARGE SCALE GENOMIC DNA]</scope>
</reference>
<comment type="subcellular location">
    <subcellularLocation>
        <location evidence="1">Cell membrane</location>
        <topology evidence="1">Multi-pass membrane protein</topology>
    </subcellularLocation>
</comment>
<evidence type="ECO:0000256" key="1">
    <source>
        <dbReference type="ARBA" id="ARBA00004651"/>
    </source>
</evidence>
<dbReference type="GO" id="GO:0005886">
    <property type="term" value="C:plasma membrane"/>
    <property type="evidence" value="ECO:0007669"/>
    <property type="project" value="UniProtKB-SubCell"/>
</dbReference>
<dbReference type="EMBL" id="NVUL01000069">
    <property type="protein sequence ID" value="PCI75712.1"/>
    <property type="molecule type" value="Genomic_DNA"/>
</dbReference>
<organism evidence="9 10">
    <name type="scientific">SAR86 cluster bacterium</name>
    <dbReference type="NCBI Taxonomy" id="2030880"/>
    <lineage>
        <taxon>Bacteria</taxon>
        <taxon>Pseudomonadati</taxon>
        <taxon>Pseudomonadota</taxon>
        <taxon>Gammaproteobacteria</taxon>
        <taxon>SAR86 cluster</taxon>
    </lineage>
</organism>
<keyword evidence="7" id="KW-0862">Zinc</keyword>
<evidence type="ECO:0000313" key="9">
    <source>
        <dbReference type="EMBL" id="PCI75712.1"/>
    </source>
</evidence>
<feature type="transmembrane region" description="Helical" evidence="8">
    <location>
        <begin position="111"/>
        <end position="131"/>
    </location>
</feature>
<dbReference type="PANTHER" id="PTHR20855:SF3">
    <property type="entry name" value="LD03007P"/>
    <property type="match status" value="1"/>
</dbReference>
<comment type="similarity">
    <text evidence="2">Belongs to the UPF0073 (Hly-III) family.</text>
</comment>
<keyword evidence="3" id="KW-1003">Cell membrane</keyword>
<evidence type="ECO:0000256" key="3">
    <source>
        <dbReference type="ARBA" id="ARBA00022475"/>
    </source>
</evidence>
<proteinExistence type="inferred from homology"/>
<evidence type="ECO:0000256" key="2">
    <source>
        <dbReference type="ARBA" id="ARBA00008488"/>
    </source>
</evidence>
<dbReference type="GO" id="GO:0046872">
    <property type="term" value="F:metal ion binding"/>
    <property type="evidence" value="ECO:0007669"/>
    <property type="project" value="UniProtKB-KW"/>
</dbReference>
<feature type="transmembrane region" description="Helical" evidence="8">
    <location>
        <begin position="46"/>
        <end position="66"/>
    </location>
</feature>
<evidence type="ECO:0000256" key="4">
    <source>
        <dbReference type="ARBA" id="ARBA00022692"/>
    </source>
</evidence>
<accession>A0A2A4WZ25</accession>